<keyword evidence="2" id="KW-0808">Transferase</keyword>
<keyword evidence="2" id="KW-0418">Kinase</keyword>
<evidence type="ECO:0000313" key="3">
    <source>
        <dbReference type="Proteomes" id="UP000251088"/>
    </source>
</evidence>
<dbReference type="PANTHER" id="PTHR30267">
    <property type="entry name" value="PROTEIN KINASE PRKA"/>
    <property type="match status" value="1"/>
</dbReference>
<dbReference type="AlphaFoldDB" id="A0A2X3F503"/>
<gene>
    <name evidence="2" type="ORF">NCTC9128_07677</name>
</gene>
<reference evidence="2 3" key="1">
    <citation type="submission" date="2018-06" db="EMBL/GenBank/DDBJ databases">
        <authorList>
            <consortium name="Pathogen Informatics"/>
            <person name="Doyle S."/>
        </authorList>
    </citation>
    <scope>NUCLEOTIDE SEQUENCE [LARGE SCALE GENOMIC DNA]</scope>
    <source>
        <strain evidence="2 3">NCTC9128</strain>
    </source>
</reference>
<name>A0A2X3F503_KLEPN</name>
<evidence type="ECO:0000259" key="1">
    <source>
        <dbReference type="Pfam" id="PF06798"/>
    </source>
</evidence>
<evidence type="ECO:0000313" key="2">
    <source>
        <dbReference type="EMBL" id="SQC42247.1"/>
    </source>
</evidence>
<feature type="domain" description="PrkA C-terminal" evidence="1">
    <location>
        <begin position="1"/>
        <end position="63"/>
    </location>
</feature>
<dbReference type="Proteomes" id="UP000251088">
    <property type="component" value="Unassembled WGS sequence"/>
</dbReference>
<dbReference type="Pfam" id="PF06798">
    <property type="entry name" value="PrkA"/>
    <property type="match status" value="1"/>
</dbReference>
<protein>
    <submittedName>
        <fullName evidence="2">Serine protein kinase (PrkA protein)</fullName>
    </submittedName>
</protein>
<dbReference type="GO" id="GO:0004672">
    <property type="term" value="F:protein kinase activity"/>
    <property type="evidence" value="ECO:0007669"/>
    <property type="project" value="TreeGrafter"/>
</dbReference>
<sequence>MRVYDGESLKDTDPKAKSYQEYRDYAGVDEGMNGLSTRFAFKILSRVFNFDHVEVAANPVHLFLCAGAAD</sequence>
<dbReference type="EMBL" id="UAWN01000017">
    <property type="protein sequence ID" value="SQC42247.1"/>
    <property type="molecule type" value="Genomic_DNA"/>
</dbReference>
<organism evidence="2 3">
    <name type="scientific">Klebsiella pneumoniae</name>
    <dbReference type="NCBI Taxonomy" id="573"/>
    <lineage>
        <taxon>Bacteria</taxon>
        <taxon>Pseudomonadati</taxon>
        <taxon>Pseudomonadota</taxon>
        <taxon>Gammaproteobacteria</taxon>
        <taxon>Enterobacterales</taxon>
        <taxon>Enterobacteriaceae</taxon>
        <taxon>Klebsiella/Raoultella group</taxon>
        <taxon>Klebsiella</taxon>
        <taxon>Klebsiella pneumoniae complex</taxon>
    </lineage>
</organism>
<dbReference type="InterPro" id="IPR010650">
    <property type="entry name" value="PrkA_C"/>
</dbReference>
<proteinExistence type="predicted"/>
<dbReference type="PANTHER" id="PTHR30267:SF2">
    <property type="entry name" value="PROTEIN PRKA"/>
    <property type="match status" value="1"/>
</dbReference>
<accession>A0A2X3F503</accession>